<feature type="transmembrane region" description="Helical" evidence="1">
    <location>
        <begin position="92"/>
        <end position="113"/>
    </location>
</feature>
<evidence type="ECO:0008006" key="4">
    <source>
        <dbReference type="Google" id="ProtNLM"/>
    </source>
</evidence>
<evidence type="ECO:0000313" key="3">
    <source>
        <dbReference type="Proteomes" id="UP000501452"/>
    </source>
</evidence>
<reference evidence="2 3" key="1">
    <citation type="submission" date="2019-10" db="EMBL/GenBank/DDBJ databases">
        <title>Rubrobacter sp nov SCSIO 52090 isolated from a deep-sea sediment in the South China Sea.</title>
        <authorList>
            <person name="Chen R.W."/>
        </authorList>
    </citation>
    <scope>NUCLEOTIDE SEQUENCE [LARGE SCALE GENOMIC DNA]</scope>
    <source>
        <strain evidence="2 3">SCSIO 52909</strain>
        <plasmid evidence="2 3">unnamed1</plasmid>
    </source>
</reference>
<feature type="transmembrane region" description="Helical" evidence="1">
    <location>
        <begin position="192"/>
        <end position="210"/>
    </location>
</feature>
<feature type="transmembrane region" description="Helical" evidence="1">
    <location>
        <begin position="125"/>
        <end position="143"/>
    </location>
</feature>
<keyword evidence="1" id="KW-0812">Transmembrane</keyword>
<keyword evidence="3" id="KW-1185">Reference proteome</keyword>
<keyword evidence="1" id="KW-1133">Transmembrane helix</keyword>
<keyword evidence="2" id="KW-0614">Plasmid</keyword>
<proteinExistence type="predicted"/>
<protein>
    <recommendedName>
        <fullName evidence="4">Glycosyltransferase RgtA/B/C/D-like domain-containing protein</fullName>
    </recommendedName>
</protein>
<gene>
    <name evidence="2" type="ORF">GBA63_22255</name>
</gene>
<feature type="transmembrane region" description="Helical" evidence="1">
    <location>
        <begin position="163"/>
        <end position="185"/>
    </location>
</feature>
<evidence type="ECO:0000313" key="2">
    <source>
        <dbReference type="EMBL" id="QIN85426.1"/>
    </source>
</evidence>
<accession>A0A6G8QFY3</accession>
<feature type="transmembrane region" description="Helical" evidence="1">
    <location>
        <begin position="286"/>
        <end position="305"/>
    </location>
</feature>
<feature type="transmembrane region" description="Helical" evidence="1">
    <location>
        <begin position="251"/>
        <end position="274"/>
    </location>
</feature>
<dbReference type="EMBL" id="CP045120">
    <property type="protein sequence ID" value="QIN85426.1"/>
    <property type="molecule type" value="Genomic_DNA"/>
</dbReference>
<geneLocation type="plasmid" evidence="2 3">
    <name>unnamed1</name>
</geneLocation>
<dbReference type="Proteomes" id="UP000501452">
    <property type="component" value="Plasmid unnamed1"/>
</dbReference>
<sequence length="515" mass="55195">MLARGYLGPVVNGWPFPRGVDRYEHDVMAGMMMSGGSTESFMLYPPGFHLLAAPISRLSGLEPLALFPFLAPALPLLSALACYALARRLWGWECGVAAALFSGLLLGGTYMHFAEARYPNFVGEYFLIVLALAALVGVYATPSARAGLLLALVGSSAVLYHQIASYALAVILALVSVFFVPYLLARDRRRGVSLLASLALLFLLSVFYAWDTYDLPGLVAGMLGGSETTGRGGEAVAMAMGTKPANGPAHFLATLSHPVLWLGLLGAAILLADFRSDRRRGTPDTLARLTLLAWTALLFVGSLTPYSGFPDRFERDLGVPLSLLAALALVALLRATWASRAGGRSVLAVSVAAAVLAAALVGTQAARSLEEAAGPSARPKDRPAPPEVAAAGRWLEDHNTGGSILATPYLGYVPSRGMLAMGGYTGMQSYDIGRIERARDLPPFGAGPLLDAQWALHHPDGGRTRRIIRENDVRYVVFHKLYPGMPWRAFERREDLYRTAYENASVIVFAPRGPL</sequence>
<name>A0A6G8QFY3_9ACTN</name>
<evidence type="ECO:0000256" key="1">
    <source>
        <dbReference type="SAM" id="Phobius"/>
    </source>
</evidence>
<dbReference type="KEGG" id="rub:GBA63_22255"/>
<organism evidence="2 3">
    <name type="scientific">Rubrobacter tropicus</name>
    <dbReference type="NCBI Taxonomy" id="2653851"/>
    <lineage>
        <taxon>Bacteria</taxon>
        <taxon>Bacillati</taxon>
        <taxon>Actinomycetota</taxon>
        <taxon>Rubrobacteria</taxon>
        <taxon>Rubrobacterales</taxon>
        <taxon>Rubrobacteraceae</taxon>
        <taxon>Rubrobacter</taxon>
    </lineage>
</organism>
<dbReference type="AlphaFoldDB" id="A0A6G8QFY3"/>
<keyword evidence="1" id="KW-0472">Membrane</keyword>
<dbReference type="RefSeq" id="WP_166180720.1">
    <property type="nucleotide sequence ID" value="NZ_CP045120.1"/>
</dbReference>
<feature type="transmembrane region" description="Helical" evidence="1">
    <location>
        <begin position="346"/>
        <end position="366"/>
    </location>
</feature>
<feature type="transmembrane region" description="Helical" evidence="1">
    <location>
        <begin position="317"/>
        <end position="334"/>
    </location>
</feature>